<feature type="signal peptide" evidence="1">
    <location>
        <begin position="1"/>
        <end position="28"/>
    </location>
</feature>
<proteinExistence type="predicted"/>
<dbReference type="Proteomes" id="UP001597108">
    <property type="component" value="Unassembled WGS sequence"/>
</dbReference>
<accession>A0ABW3IVL7</accession>
<evidence type="ECO:0000256" key="1">
    <source>
        <dbReference type="SAM" id="SignalP"/>
    </source>
</evidence>
<organism evidence="2 3">
    <name type="scientific">Tropicimonas aquimaris</name>
    <dbReference type="NCBI Taxonomy" id="914152"/>
    <lineage>
        <taxon>Bacteria</taxon>
        <taxon>Pseudomonadati</taxon>
        <taxon>Pseudomonadota</taxon>
        <taxon>Alphaproteobacteria</taxon>
        <taxon>Rhodobacterales</taxon>
        <taxon>Roseobacteraceae</taxon>
        <taxon>Tropicimonas</taxon>
    </lineage>
</organism>
<gene>
    <name evidence="2" type="ORF">ACFQ2S_19555</name>
</gene>
<keyword evidence="3" id="KW-1185">Reference proteome</keyword>
<protein>
    <submittedName>
        <fullName evidence="2">Uncharacterized protein</fullName>
    </submittedName>
</protein>
<evidence type="ECO:0000313" key="2">
    <source>
        <dbReference type="EMBL" id="MFD0981835.1"/>
    </source>
</evidence>
<feature type="chain" id="PRO_5046204117" evidence="1">
    <location>
        <begin position="29"/>
        <end position="460"/>
    </location>
</feature>
<dbReference type="EMBL" id="JBHTJT010000048">
    <property type="protein sequence ID" value="MFD0981835.1"/>
    <property type="molecule type" value="Genomic_DNA"/>
</dbReference>
<evidence type="ECO:0000313" key="3">
    <source>
        <dbReference type="Proteomes" id="UP001597108"/>
    </source>
</evidence>
<reference evidence="3" key="1">
    <citation type="journal article" date="2019" name="Int. J. Syst. Evol. Microbiol.">
        <title>The Global Catalogue of Microorganisms (GCM) 10K type strain sequencing project: providing services to taxonomists for standard genome sequencing and annotation.</title>
        <authorList>
            <consortium name="The Broad Institute Genomics Platform"/>
            <consortium name="The Broad Institute Genome Sequencing Center for Infectious Disease"/>
            <person name="Wu L."/>
            <person name="Ma J."/>
        </authorList>
    </citation>
    <scope>NUCLEOTIDE SEQUENCE [LARGE SCALE GENOMIC DNA]</scope>
    <source>
        <strain evidence="3">CCUG 60524</strain>
    </source>
</reference>
<sequence>MRRENALHRGLIALTLAFGMASVGNAQAFADDFRESLYAGDTAAALARARTEIEAQPQNGTARFAIGAASFLGAIEGLTQGLYRHGISNGEGSQLLAMGEMPFLRLPIAANPSPEPVTYQALRGILIDFGDRLAEAEAALTSVEDRPVALELDLARIKLDTDGQHGAVPAADLLRLFSAVSGVRTGTAALVVDFDSADAVWLQAYFHVLMTMSDVLLAHDWEAAYLATMEGMFPDSFTPRTALNDLTRDGWGRMIDLQMNTPPQPNCDWDEGEDCEEQWDTYHAHPAMQEMRALERAMQFRSIADLAAFVHLTRWPVVQPERMASALAHMEAMVALSRENWRRILAETDQGREWIQSPSQTGALPNMEIDQPRVDGWLGFLDQLDAVLSGELLLPHWRFAQGFNLRRMFLEPEPFDLVLLVQGTAMIPFLEDGPVARGDTWRRTTEVFSGQFFRYFVWIN</sequence>
<comment type="caution">
    <text evidence="2">The sequence shown here is derived from an EMBL/GenBank/DDBJ whole genome shotgun (WGS) entry which is preliminary data.</text>
</comment>
<dbReference type="RefSeq" id="WP_386077081.1">
    <property type="nucleotide sequence ID" value="NZ_JBHTJT010000048.1"/>
</dbReference>
<name>A0ABW3IVL7_9RHOB</name>
<keyword evidence="1" id="KW-0732">Signal</keyword>